<reference evidence="3" key="1">
    <citation type="submission" date="2021-01" db="EMBL/GenBank/DDBJ databases">
        <authorList>
            <person name="Corre E."/>
            <person name="Pelletier E."/>
            <person name="Niang G."/>
            <person name="Scheremetjew M."/>
            <person name="Finn R."/>
            <person name="Kale V."/>
            <person name="Holt S."/>
            <person name="Cochrane G."/>
            <person name="Meng A."/>
            <person name="Brown T."/>
            <person name="Cohen L."/>
        </authorList>
    </citation>
    <scope>NUCLEOTIDE SEQUENCE</scope>
    <source>
        <strain evidence="3">DIVA3 518/3/11/1/6</strain>
    </source>
</reference>
<evidence type="ECO:0000313" key="2">
    <source>
        <dbReference type="EMBL" id="CAE2227924.1"/>
    </source>
</evidence>
<gene>
    <name evidence="2" type="ORF">VSP0166_LOCUS11887</name>
    <name evidence="3" type="ORF">VSP0166_LOCUS11888</name>
</gene>
<dbReference type="EMBL" id="HBKP01016772">
    <property type="protein sequence ID" value="CAE2227924.1"/>
    <property type="molecule type" value="Transcribed_RNA"/>
</dbReference>
<evidence type="ECO:0000313" key="3">
    <source>
        <dbReference type="EMBL" id="CAE2227926.1"/>
    </source>
</evidence>
<proteinExistence type="predicted"/>
<sequence length="177" mass="20690">MSVATVHHRERRHHYVIHSSSGKTKHIVVKEESTEPQHRHHVSPRRHHEGHFDENSIPVEQEQAPQLPVKGRHRSCTVPPAYKPKFRPRRTVSEGAVSSKIGNEKEVHHYHHHHHYHDYKPRTFDALLESRKRICPEKLQDDKLIEDPSKKKSFALLTKKMKVLQSITKALSIPQRG</sequence>
<name>A0A6U1VUY0_9EUKA</name>
<evidence type="ECO:0000256" key="1">
    <source>
        <dbReference type="SAM" id="MobiDB-lite"/>
    </source>
</evidence>
<dbReference type="AlphaFoldDB" id="A0A6U1VUY0"/>
<organism evidence="3">
    <name type="scientific">Vannella robusta</name>
    <dbReference type="NCBI Taxonomy" id="1487602"/>
    <lineage>
        <taxon>Eukaryota</taxon>
        <taxon>Amoebozoa</taxon>
        <taxon>Discosea</taxon>
        <taxon>Flabellinia</taxon>
        <taxon>Vannellidae</taxon>
        <taxon>Vannella</taxon>
    </lineage>
</organism>
<feature type="compositionally biased region" description="Basic residues" evidence="1">
    <location>
        <begin position="38"/>
        <end position="49"/>
    </location>
</feature>
<dbReference type="EMBL" id="HBKP01016773">
    <property type="protein sequence ID" value="CAE2227926.1"/>
    <property type="molecule type" value="Transcribed_RNA"/>
</dbReference>
<protein>
    <submittedName>
        <fullName evidence="3">Uncharacterized protein</fullName>
    </submittedName>
</protein>
<accession>A0A6U1VUY0</accession>
<feature type="region of interest" description="Disordered" evidence="1">
    <location>
        <begin position="33"/>
        <end position="97"/>
    </location>
</feature>